<organism evidence="2 3">
    <name type="scientific">Sphagnurus paluster</name>
    <dbReference type="NCBI Taxonomy" id="117069"/>
    <lineage>
        <taxon>Eukaryota</taxon>
        <taxon>Fungi</taxon>
        <taxon>Dikarya</taxon>
        <taxon>Basidiomycota</taxon>
        <taxon>Agaricomycotina</taxon>
        <taxon>Agaricomycetes</taxon>
        <taxon>Agaricomycetidae</taxon>
        <taxon>Agaricales</taxon>
        <taxon>Tricholomatineae</taxon>
        <taxon>Lyophyllaceae</taxon>
        <taxon>Sphagnurus</taxon>
    </lineage>
</organism>
<keyword evidence="3" id="KW-1185">Reference proteome</keyword>
<dbReference type="EMBL" id="JABCKI010000067">
    <property type="protein sequence ID" value="KAG5653203.1"/>
    <property type="molecule type" value="Genomic_DNA"/>
</dbReference>
<feature type="region of interest" description="Disordered" evidence="1">
    <location>
        <begin position="130"/>
        <end position="202"/>
    </location>
</feature>
<sequence length="202" mass="22787">MWARKTERLLLSDGCSRSRLEARRLEDKVAKVAAKKCSVEEVSKLHRELEAWLTSDVKDDTTSLHLSAALLRAILMNHLAHAESSRNAKTVEANLKAKIDDLEITNEKLEAELRKSYTPALPALRTTPAPSLMRTYTPAPPIIPPKPRRLSTPSPPKMMRSASEEKAELHQRWIPPEMEQSKYMARPSSRTATYSSSAARYQ</sequence>
<evidence type="ECO:0000256" key="1">
    <source>
        <dbReference type="SAM" id="MobiDB-lite"/>
    </source>
</evidence>
<gene>
    <name evidence="2" type="ORF">H0H81_001754</name>
</gene>
<protein>
    <submittedName>
        <fullName evidence="2">Uncharacterized protein</fullName>
    </submittedName>
</protein>
<comment type="caution">
    <text evidence="2">The sequence shown here is derived from an EMBL/GenBank/DDBJ whole genome shotgun (WGS) entry which is preliminary data.</text>
</comment>
<reference evidence="2" key="2">
    <citation type="submission" date="2021-10" db="EMBL/GenBank/DDBJ databases">
        <title>Phylogenomics reveals ancestral predisposition of the termite-cultivated fungus Termitomyces towards a domesticated lifestyle.</title>
        <authorList>
            <person name="Auxier B."/>
            <person name="Grum-Grzhimaylo A."/>
            <person name="Cardenas M.E."/>
            <person name="Lodge J.D."/>
            <person name="Laessoe T."/>
            <person name="Pedersen O."/>
            <person name="Smith M.E."/>
            <person name="Kuyper T.W."/>
            <person name="Franco-Molano E.A."/>
            <person name="Baroni T.J."/>
            <person name="Aanen D.K."/>
        </authorList>
    </citation>
    <scope>NUCLEOTIDE SEQUENCE</scope>
    <source>
        <strain evidence="2">D49</strain>
    </source>
</reference>
<dbReference type="Proteomes" id="UP000717328">
    <property type="component" value="Unassembled WGS sequence"/>
</dbReference>
<dbReference type="OrthoDB" id="6105938at2759"/>
<proteinExistence type="predicted"/>
<evidence type="ECO:0000313" key="2">
    <source>
        <dbReference type="EMBL" id="KAG5653203.1"/>
    </source>
</evidence>
<accession>A0A9P7KK11</accession>
<feature type="compositionally biased region" description="Basic and acidic residues" evidence="1">
    <location>
        <begin position="162"/>
        <end position="171"/>
    </location>
</feature>
<reference evidence="2" key="1">
    <citation type="submission" date="2021-02" db="EMBL/GenBank/DDBJ databases">
        <authorList>
            <person name="Nieuwenhuis M."/>
            <person name="Van De Peppel L.J.J."/>
        </authorList>
    </citation>
    <scope>NUCLEOTIDE SEQUENCE</scope>
    <source>
        <strain evidence="2">D49</strain>
    </source>
</reference>
<name>A0A9P7KK11_9AGAR</name>
<dbReference type="AlphaFoldDB" id="A0A9P7KK11"/>
<evidence type="ECO:0000313" key="3">
    <source>
        <dbReference type="Proteomes" id="UP000717328"/>
    </source>
</evidence>
<feature type="compositionally biased region" description="Low complexity" evidence="1">
    <location>
        <begin position="188"/>
        <end position="202"/>
    </location>
</feature>